<keyword evidence="3" id="KW-1185">Reference proteome</keyword>
<evidence type="ECO:0000256" key="1">
    <source>
        <dbReference type="SAM" id="MobiDB-lite"/>
    </source>
</evidence>
<dbReference type="RefSeq" id="WP_245310971.1">
    <property type="nucleotide sequence ID" value="NZ_LT009776.1"/>
</dbReference>
<organism evidence="2 3">
    <name type="scientific">Agrobacterium deltaense NCPPB 1641</name>
    <dbReference type="NCBI Taxonomy" id="1183425"/>
    <lineage>
        <taxon>Bacteria</taxon>
        <taxon>Pseudomonadati</taxon>
        <taxon>Pseudomonadota</taxon>
        <taxon>Alphaproteobacteria</taxon>
        <taxon>Hyphomicrobiales</taxon>
        <taxon>Rhizobiaceae</taxon>
        <taxon>Rhizobium/Agrobacterium group</taxon>
        <taxon>Agrobacterium</taxon>
    </lineage>
</organism>
<accession>A0A1S7U3R2</accession>
<feature type="compositionally biased region" description="Basic and acidic residues" evidence="1">
    <location>
        <begin position="43"/>
        <end position="64"/>
    </location>
</feature>
<dbReference type="AlphaFoldDB" id="A0A1S7U3R2"/>
<gene>
    <name evidence="2" type="ORF">AGR7A_Lc180021</name>
</gene>
<reference evidence="2" key="1">
    <citation type="submission" date="2016-01" db="EMBL/GenBank/DDBJ databases">
        <authorList>
            <person name="Regsiter A."/>
            <person name="william w."/>
        </authorList>
    </citation>
    <scope>NUCLEOTIDE SEQUENCE</scope>
    <source>
        <strain evidence="2">NCPPB 1641</strain>
    </source>
</reference>
<name>A0A1S7U3R2_9HYPH</name>
<evidence type="ECO:0000313" key="2">
    <source>
        <dbReference type="EMBL" id="CVI61300.1"/>
    </source>
</evidence>
<evidence type="ECO:0000313" key="3">
    <source>
        <dbReference type="Proteomes" id="UP000192140"/>
    </source>
</evidence>
<protein>
    <submittedName>
        <fullName evidence="2">Uncharacterized protein</fullName>
    </submittedName>
</protein>
<dbReference type="EMBL" id="FCNP01000039">
    <property type="protein sequence ID" value="CVI61300.1"/>
    <property type="molecule type" value="Genomic_DNA"/>
</dbReference>
<comment type="caution">
    <text evidence="2">The sequence shown here is derived from an EMBL/GenBank/DDBJ whole genome shotgun (WGS) entry which is preliminary data.</text>
</comment>
<dbReference type="Proteomes" id="UP000192140">
    <property type="component" value="Unassembled WGS sequence"/>
</dbReference>
<feature type="region of interest" description="Disordered" evidence="1">
    <location>
        <begin position="34"/>
        <end position="94"/>
    </location>
</feature>
<sequence length="94" mass="10593">MIFKQEDDDEIFLLVLATAFGLSFAWSVAVAKDKPVQQPAAKSRQDEQRRQPACAKDQREKRIPDVFAAPAARPRRENPPLPMNGSRRTRVSSS</sequence>
<proteinExistence type="predicted"/>